<dbReference type="PANTHER" id="PTHR43689:SF8">
    <property type="entry name" value="ALPHA_BETA-HYDROLASES SUPERFAMILY PROTEIN"/>
    <property type="match status" value="1"/>
</dbReference>
<dbReference type="Proteomes" id="UP000183071">
    <property type="component" value="Unassembled WGS sequence"/>
</dbReference>
<evidence type="ECO:0000259" key="2">
    <source>
        <dbReference type="Pfam" id="PF00561"/>
    </source>
</evidence>
<protein>
    <submittedName>
        <fullName evidence="4">Pimeloyl-ACP methyl ester carboxylesterase</fullName>
    </submittedName>
</protein>
<proteinExistence type="predicted"/>
<dbReference type="SUPFAM" id="SSF53474">
    <property type="entry name" value="alpha/beta-Hydrolases"/>
    <property type="match status" value="1"/>
</dbReference>
<dbReference type="EMBL" id="LGBR01000001">
    <property type="protein sequence ID" value="KOY52325.1"/>
    <property type="molecule type" value="Genomic_DNA"/>
</dbReference>
<dbReference type="InterPro" id="IPR029058">
    <property type="entry name" value="AB_hydrolase_fold"/>
</dbReference>
<keyword evidence="6" id="KW-1185">Reference proteome</keyword>
<feature type="transmembrane region" description="Helical" evidence="1">
    <location>
        <begin position="7"/>
        <end position="29"/>
    </location>
</feature>
<dbReference type="Gene3D" id="3.40.50.1820">
    <property type="entry name" value="alpha/beta hydrolase"/>
    <property type="match status" value="1"/>
</dbReference>
<evidence type="ECO:0000313" key="5">
    <source>
        <dbReference type="Proteomes" id="UP000037716"/>
    </source>
</evidence>
<evidence type="ECO:0000313" key="6">
    <source>
        <dbReference type="Proteomes" id="UP000183071"/>
    </source>
</evidence>
<dbReference type="AlphaFoldDB" id="A0A0M9CHY4"/>
<evidence type="ECO:0000313" key="4">
    <source>
        <dbReference type="EMBL" id="SEE43365.1"/>
    </source>
</evidence>
<sequence length="283" mass="33131">MNKLKKLLKYLIGFLFLSLILGYFSFYYFTKPKSDEKILSEFKALGIKPELTYETFRGFTYRKIKITNDKDLPTMVFVHGTIGSSLDFIGYMSDSVLAKKTNFISYDRVGYNYDDEHGTQASIAFERDLLQSITKDLKRRKTIVVGYSYGGPIALADTNDYKKTILIAPAVYHKVEPEFWFVNIYKWSLTKWLVPNIWKQAGKEKLTHKEDLQKFDNIWTENKNDIISIHGTEDVIVPFSNSEYLLEQFPEKQFKLVKIPGAKHFLIWEDFDIIKEQFLKSLD</sequence>
<evidence type="ECO:0000256" key="1">
    <source>
        <dbReference type="SAM" id="Phobius"/>
    </source>
</evidence>
<evidence type="ECO:0000313" key="3">
    <source>
        <dbReference type="EMBL" id="KOY52325.1"/>
    </source>
</evidence>
<organism evidence="3 5">
    <name type="scientific">Polaribacter dokdonensis DSW-5</name>
    <dbReference type="NCBI Taxonomy" id="1300348"/>
    <lineage>
        <taxon>Bacteria</taxon>
        <taxon>Pseudomonadati</taxon>
        <taxon>Bacteroidota</taxon>
        <taxon>Flavobacteriia</taxon>
        <taxon>Flavobacteriales</taxon>
        <taxon>Flavobacteriaceae</taxon>
    </lineage>
</organism>
<keyword evidence="1" id="KW-1133">Transmembrane helix</keyword>
<dbReference type="RefSeq" id="WP_053974433.1">
    <property type="nucleotide sequence ID" value="NZ_FNUE01000002.1"/>
</dbReference>
<reference evidence="3 5" key="1">
    <citation type="submission" date="2015-07" db="EMBL/GenBank/DDBJ databases">
        <title>Genome of Polaribacter dokdonenesis DSW-5, isolated from seawater off Dokdo in Korea.</title>
        <authorList>
            <person name="Yoon K."/>
            <person name="Song J.Y."/>
            <person name="Kim J.F."/>
        </authorList>
    </citation>
    <scope>NUCLEOTIDE SEQUENCE [LARGE SCALE GENOMIC DNA]</scope>
    <source>
        <strain evidence="3 5">DSW-5</strain>
    </source>
</reference>
<feature type="domain" description="AB hydrolase-1" evidence="2">
    <location>
        <begin position="73"/>
        <end position="156"/>
    </location>
</feature>
<dbReference type="InterPro" id="IPR000073">
    <property type="entry name" value="AB_hydrolase_1"/>
</dbReference>
<reference evidence="4 6" key="2">
    <citation type="submission" date="2016-10" db="EMBL/GenBank/DDBJ databases">
        <authorList>
            <person name="Varghese N."/>
            <person name="Submissions S."/>
        </authorList>
    </citation>
    <scope>NUCLEOTIDE SEQUENCE [LARGE SCALE GENOMIC DNA]</scope>
    <source>
        <strain evidence="4 6">DSW-5</strain>
    </source>
</reference>
<dbReference type="EMBL" id="FNUE01000002">
    <property type="protein sequence ID" value="SEE43365.1"/>
    <property type="molecule type" value="Genomic_DNA"/>
</dbReference>
<keyword evidence="1" id="KW-0472">Membrane</keyword>
<dbReference type="PANTHER" id="PTHR43689">
    <property type="entry name" value="HYDROLASE"/>
    <property type="match status" value="1"/>
</dbReference>
<dbReference type="PATRIC" id="fig|1300348.6.peg.1884"/>
<name>A0A0M9CHY4_9FLAO</name>
<keyword evidence="1" id="KW-0812">Transmembrane</keyword>
<dbReference type="Pfam" id="PF00561">
    <property type="entry name" value="Abhydrolase_1"/>
    <property type="match status" value="1"/>
</dbReference>
<dbReference type="OrthoDB" id="1224630at2"/>
<comment type="caution">
    <text evidence="3">The sequence shown here is derived from an EMBL/GenBank/DDBJ whole genome shotgun (WGS) entry which is preliminary data.</text>
</comment>
<accession>A0A0M9CHY4</accession>
<gene>
    <name evidence="3" type="ORF">I602_1885</name>
    <name evidence="4" type="ORF">SAMN05444353_1654</name>
</gene>
<dbReference type="STRING" id="1300348.I602_1885"/>
<dbReference type="Proteomes" id="UP000037716">
    <property type="component" value="Unassembled WGS sequence"/>
</dbReference>